<evidence type="ECO:0000256" key="5">
    <source>
        <dbReference type="ARBA" id="ARBA00045658"/>
    </source>
</evidence>
<evidence type="ECO:0000313" key="8">
    <source>
        <dbReference type="EMBL" id="QDU64298.1"/>
    </source>
</evidence>
<dbReference type="PANTHER" id="PTHR43603">
    <property type="entry name" value="COBW DOMAIN-CONTAINING PROTEIN DDB_G0274527"/>
    <property type="match status" value="1"/>
</dbReference>
<feature type="domain" description="CobW C-terminal" evidence="7">
    <location>
        <begin position="255"/>
        <end position="354"/>
    </location>
</feature>
<protein>
    <submittedName>
        <fullName evidence="8">Metal chaperone YciC</fullName>
    </submittedName>
</protein>
<dbReference type="InterPro" id="IPR051927">
    <property type="entry name" value="Zn_Chap_cDPG_Synth"/>
</dbReference>
<dbReference type="SUPFAM" id="SSF52540">
    <property type="entry name" value="P-loop containing nucleoside triphosphate hydrolases"/>
    <property type="match status" value="1"/>
</dbReference>
<dbReference type="Gene3D" id="3.40.50.300">
    <property type="entry name" value="P-loop containing nucleotide triphosphate hydrolases"/>
    <property type="match status" value="1"/>
</dbReference>
<dbReference type="InterPro" id="IPR027417">
    <property type="entry name" value="P-loop_NTPase"/>
</dbReference>
<sequence>MQPLPVTVLSGFLGAGKTTVLNHILGNRAGRRVAVIVNDMSEINVDANLVRGETALSRTDEQLVEMTNGCICCTLREDLLLEVGRLAREGRFDHLLIESTGISEPLPVAETFTFEDESGASLSSIARLDTLATVIDASTILEQLESVADLRSLGLSAGEEDDRDLAQLVVDQIEFADTLIINKCDLVSGDELGAIEALLRQFNRKAIILRSSRGQVPLDELLDTGRFSFERAAEAPGWLRTLRGEESSETDEYGIGSFVYRAARPFHPTRLWTLLVGDTFRPVLRAKGFVWLATRVELAGIFSLAGHICSIEPAGYWPDPREAPEGELPPRQEIALIGQDLDVAGLTATLDDCLLTDDELAIGPTQWCAMDDPFPAWVLQQDEASAP</sequence>
<evidence type="ECO:0000256" key="3">
    <source>
        <dbReference type="ARBA" id="ARBA00023186"/>
    </source>
</evidence>
<name>A0A518BBD1_9BACT</name>
<evidence type="ECO:0000256" key="2">
    <source>
        <dbReference type="ARBA" id="ARBA00022801"/>
    </source>
</evidence>
<accession>A0A518BBD1</accession>
<evidence type="ECO:0000256" key="4">
    <source>
        <dbReference type="ARBA" id="ARBA00034320"/>
    </source>
</evidence>
<dbReference type="PANTHER" id="PTHR43603:SF1">
    <property type="entry name" value="ZINC-REGULATED GTPASE METALLOPROTEIN ACTIVATOR 1"/>
    <property type="match status" value="1"/>
</dbReference>
<dbReference type="Pfam" id="PF02492">
    <property type="entry name" value="cobW"/>
    <property type="match status" value="1"/>
</dbReference>
<evidence type="ECO:0000313" key="9">
    <source>
        <dbReference type="Proteomes" id="UP000317093"/>
    </source>
</evidence>
<comment type="function">
    <text evidence="5">Zinc chaperone that directly transfers zinc cofactor to target proteins, thereby activating them. Zinc is transferred from the CXCC motif in the GTPase domain to the zinc binding site in target proteins in a process requiring GTP hydrolysis.</text>
</comment>
<dbReference type="GO" id="GO:0000166">
    <property type="term" value="F:nucleotide binding"/>
    <property type="evidence" value="ECO:0007669"/>
    <property type="project" value="UniProtKB-KW"/>
</dbReference>
<evidence type="ECO:0000259" key="7">
    <source>
        <dbReference type="SMART" id="SM00833"/>
    </source>
</evidence>
<dbReference type="KEGG" id="knv:Pan216_51870"/>
<keyword evidence="2" id="KW-0378">Hydrolase</keyword>
<dbReference type="InterPro" id="IPR011629">
    <property type="entry name" value="CobW-like_C"/>
</dbReference>
<keyword evidence="3" id="KW-0143">Chaperone</keyword>
<keyword evidence="9" id="KW-1185">Reference proteome</keyword>
<dbReference type="CDD" id="cd03112">
    <property type="entry name" value="CobW-like"/>
    <property type="match status" value="1"/>
</dbReference>
<organism evidence="8 9">
    <name type="scientific">Kolteria novifilia</name>
    <dbReference type="NCBI Taxonomy" id="2527975"/>
    <lineage>
        <taxon>Bacteria</taxon>
        <taxon>Pseudomonadati</taxon>
        <taxon>Planctomycetota</taxon>
        <taxon>Planctomycetia</taxon>
        <taxon>Kolteriales</taxon>
        <taxon>Kolteriaceae</taxon>
        <taxon>Kolteria</taxon>
    </lineage>
</organism>
<dbReference type="Pfam" id="PF07683">
    <property type="entry name" value="CobW_C"/>
    <property type="match status" value="1"/>
</dbReference>
<keyword evidence="1" id="KW-0547">Nucleotide-binding</keyword>
<dbReference type="GO" id="GO:0016787">
    <property type="term" value="F:hydrolase activity"/>
    <property type="evidence" value="ECO:0007669"/>
    <property type="project" value="UniProtKB-KW"/>
</dbReference>
<dbReference type="EMBL" id="CP036279">
    <property type="protein sequence ID" value="QDU64298.1"/>
    <property type="molecule type" value="Genomic_DNA"/>
</dbReference>
<comment type="catalytic activity">
    <reaction evidence="6">
        <text>GTP + H2O = GDP + phosphate + H(+)</text>
        <dbReference type="Rhea" id="RHEA:19669"/>
        <dbReference type="ChEBI" id="CHEBI:15377"/>
        <dbReference type="ChEBI" id="CHEBI:15378"/>
        <dbReference type="ChEBI" id="CHEBI:37565"/>
        <dbReference type="ChEBI" id="CHEBI:43474"/>
        <dbReference type="ChEBI" id="CHEBI:58189"/>
    </reaction>
    <physiologicalReaction direction="left-to-right" evidence="6">
        <dbReference type="Rhea" id="RHEA:19670"/>
    </physiologicalReaction>
</comment>
<evidence type="ECO:0000256" key="6">
    <source>
        <dbReference type="ARBA" id="ARBA00049117"/>
    </source>
</evidence>
<gene>
    <name evidence="8" type="primary">yciC</name>
    <name evidence="8" type="ORF">Pan216_51870</name>
</gene>
<dbReference type="Gene3D" id="3.30.1220.10">
    <property type="entry name" value="CobW-like, C-terminal domain"/>
    <property type="match status" value="1"/>
</dbReference>
<dbReference type="Proteomes" id="UP000317093">
    <property type="component" value="Chromosome"/>
</dbReference>
<comment type="similarity">
    <text evidence="4">Belongs to the SIMIBI class G3E GTPase family. ZNG1 subfamily.</text>
</comment>
<dbReference type="InterPro" id="IPR003495">
    <property type="entry name" value="CobW/HypB/UreG_nucleotide-bd"/>
</dbReference>
<evidence type="ECO:0000256" key="1">
    <source>
        <dbReference type="ARBA" id="ARBA00022741"/>
    </source>
</evidence>
<dbReference type="InterPro" id="IPR036627">
    <property type="entry name" value="CobW-likC_sf"/>
</dbReference>
<dbReference type="SMART" id="SM00833">
    <property type="entry name" value="CobW_C"/>
    <property type="match status" value="1"/>
</dbReference>
<dbReference type="AlphaFoldDB" id="A0A518BBD1"/>
<reference evidence="8 9" key="1">
    <citation type="submission" date="2019-02" db="EMBL/GenBank/DDBJ databases">
        <title>Deep-cultivation of Planctomycetes and their phenomic and genomic characterization uncovers novel biology.</title>
        <authorList>
            <person name="Wiegand S."/>
            <person name="Jogler M."/>
            <person name="Boedeker C."/>
            <person name="Pinto D."/>
            <person name="Vollmers J."/>
            <person name="Rivas-Marin E."/>
            <person name="Kohn T."/>
            <person name="Peeters S.H."/>
            <person name="Heuer A."/>
            <person name="Rast P."/>
            <person name="Oberbeckmann S."/>
            <person name="Bunk B."/>
            <person name="Jeske O."/>
            <person name="Meyerdierks A."/>
            <person name="Storesund J.E."/>
            <person name="Kallscheuer N."/>
            <person name="Luecker S."/>
            <person name="Lage O.M."/>
            <person name="Pohl T."/>
            <person name="Merkel B.J."/>
            <person name="Hornburger P."/>
            <person name="Mueller R.-W."/>
            <person name="Bruemmer F."/>
            <person name="Labrenz M."/>
            <person name="Spormann A.M."/>
            <person name="Op den Camp H."/>
            <person name="Overmann J."/>
            <person name="Amann R."/>
            <person name="Jetten M.S.M."/>
            <person name="Mascher T."/>
            <person name="Medema M.H."/>
            <person name="Devos D.P."/>
            <person name="Kaster A.-K."/>
            <person name="Ovreas L."/>
            <person name="Rohde M."/>
            <person name="Galperin M.Y."/>
            <person name="Jogler C."/>
        </authorList>
    </citation>
    <scope>NUCLEOTIDE SEQUENCE [LARGE SCALE GENOMIC DNA]</scope>
    <source>
        <strain evidence="8 9">Pan216</strain>
    </source>
</reference>
<dbReference type="RefSeq" id="WP_419192958.1">
    <property type="nucleotide sequence ID" value="NZ_CP036279.1"/>
</dbReference>
<proteinExistence type="inferred from homology"/>